<feature type="region of interest" description="Disordered" evidence="2">
    <location>
        <begin position="408"/>
        <end position="544"/>
    </location>
</feature>
<dbReference type="InterPro" id="IPR025122">
    <property type="entry name" value="DUF4048"/>
</dbReference>
<reference evidence="4" key="1">
    <citation type="journal article" date="2020" name="Stud. Mycol.">
        <title>101 Dothideomycetes genomes: a test case for predicting lifestyles and emergence of pathogens.</title>
        <authorList>
            <person name="Haridas S."/>
            <person name="Albert R."/>
            <person name="Binder M."/>
            <person name="Bloem J."/>
            <person name="Labutti K."/>
            <person name="Salamov A."/>
            <person name="Andreopoulos B."/>
            <person name="Baker S."/>
            <person name="Barry K."/>
            <person name="Bills G."/>
            <person name="Bluhm B."/>
            <person name="Cannon C."/>
            <person name="Castanera R."/>
            <person name="Culley D."/>
            <person name="Daum C."/>
            <person name="Ezra D."/>
            <person name="Gonzalez J."/>
            <person name="Henrissat B."/>
            <person name="Kuo A."/>
            <person name="Liang C."/>
            <person name="Lipzen A."/>
            <person name="Lutzoni F."/>
            <person name="Magnuson J."/>
            <person name="Mondo S."/>
            <person name="Nolan M."/>
            <person name="Ohm R."/>
            <person name="Pangilinan J."/>
            <person name="Park H.-J."/>
            <person name="Ramirez L."/>
            <person name="Alfaro M."/>
            <person name="Sun H."/>
            <person name="Tritt A."/>
            <person name="Yoshinaga Y."/>
            <person name="Zwiers L.-H."/>
            <person name="Turgeon B."/>
            <person name="Goodwin S."/>
            <person name="Spatafora J."/>
            <person name="Crous P."/>
            <person name="Grigoriev I."/>
        </authorList>
    </citation>
    <scope>NUCLEOTIDE SEQUENCE</scope>
    <source>
        <strain evidence="4">CBS 121739</strain>
    </source>
</reference>
<dbReference type="RefSeq" id="XP_033596410.1">
    <property type="nucleotide sequence ID" value="XM_033747587.1"/>
</dbReference>
<feature type="region of interest" description="Disordered" evidence="2">
    <location>
        <begin position="214"/>
        <end position="268"/>
    </location>
</feature>
<organism evidence="4 5">
    <name type="scientific">Pseudovirgaria hyperparasitica</name>
    <dbReference type="NCBI Taxonomy" id="470096"/>
    <lineage>
        <taxon>Eukaryota</taxon>
        <taxon>Fungi</taxon>
        <taxon>Dikarya</taxon>
        <taxon>Ascomycota</taxon>
        <taxon>Pezizomycotina</taxon>
        <taxon>Dothideomycetes</taxon>
        <taxon>Dothideomycetes incertae sedis</taxon>
        <taxon>Acrospermales</taxon>
        <taxon>Acrospermaceae</taxon>
        <taxon>Pseudovirgaria</taxon>
    </lineage>
</organism>
<feature type="compositionally biased region" description="Low complexity" evidence="2">
    <location>
        <begin position="57"/>
        <end position="68"/>
    </location>
</feature>
<feature type="compositionally biased region" description="Polar residues" evidence="2">
    <location>
        <begin position="364"/>
        <end position="374"/>
    </location>
</feature>
<evidence type="ECO:0000259" key="3">
    <source>
        <dbReference type="Pfam" id="PF13257"/>
    </source>
</evidence>
<feature type="compositionally biased region" description="Polar residues" evidence="2">
    <location>
        <begin position="441"/>
        <end position="450"/>
    </location>
</feature>
<feature type="compositionally biased region" description="Polar residues" evidence="2">
    <location>
        <begin position="534"/>
        <end position="544"/>
    </location>
</feature>
<evidence type="ECO:0000256" key="1">
    <source>
        <dbReference type="SAM" id="Coils"/>
    </source>
</evidence>
<feature type="compositionally biased region" description="Basic and acidic residues" evidence="2">
    <location>
        <begin position="518"/>
        <end position="531"/>
    </location>
</feature>
<sequence length="544" mass="59893">MESDSYARAKSGRRHTIAPIDPPQLAPSTSGASKTNSATATDRTHPLHSPATSDTVSPSLPSHSNRSSTIYEQHGPTTDRQSKRLSLNFPIQPPDSRPRPQSWMSTATPVLPSPEIPEPLPSPTSGNFLTSLAAQERRVLELREELHKAESQLGSLKKQWALHEVHRKRTEVRTRTQSLLPLNTLLSTVPSPVDDSDGQSWMQKDLERRRTLLSAPKQPTRTVFSGSRHTRQLSLLSPDTSFTPSFRQPSDLLDDKQETSDSLVQPLTRSLTVSDVPKQQKVSDDGFDAANAQGEAILRQGKKMATDFKDGLWTFIDDLRQATVGEEAANTPQSRTKQSTQTSRNNRQSNKGNMNGPKNGATIRPQSWAPQKTSSDALIDIGGSFWKEHGLDEPKTSGLKKNNAAKHMIRTPQKSVHQAVDDQGESWDSWETPNEKHIGRLSSNDSGSEGRSTPRSARSTPRTSTSSTGDVTTVQTPVHGRNDSITWPTLDKLSPTNLKRTASHLMREWEKSLTPTAESRDEPSTGEDVDRSVACNTGPSRKAD</sequence>
<feature type="compositionally biased region" description="Polar residues" evidence="2">
    <location>
        <begin position="26"/>
        <end position="41"/>
    </location>
</feature>
<dbReference type="OrthoDB" id="4097086at2759"/>
<keyword evidence="1" id="KW-0175">Coiled coil</keyword>
<feature type="compositionally biased region" description="Polar residues" evidence="2">
    <location>
        <begin position="69"/>
        <end position="79"/>
    </location>
</feature>
<dbReference type="AlphaFoldDB" id="A0A6A6VVR8"/>
<name>A0A6A6VVR8_9PEZI</name>
<feature type="region of interest" description="Disordered" evidence="2">
    <location>
        <begin position="1"/>
        <end position="112"/>
    </location>
</feature>
<dbReference type="Pfam" id="PF13257">
    <property type="entry name" value="DUF4048"/>
    <property type="match status" value="1"/>
</dbReference>
<feature type="compositionally biased region" description="Polar residues" evidence="2">
    <location>
        <begin position="217"/>
        <end position="248"/>
    </location>
</feature>
<feature type="coiled-coil region" evidence="1">
    <location>
        <begin position="132"/>
        <end position="159"/>
    </location>
</feature>
<feature type="compositionally biased region" description="Polar residues" evidence="2">
    <location>
        <begin position="330"/>
        <end position="353"/>
    </location>
</feature>
<protein>
    <recommendedName>
        <fullName evidence="3">DUF4048 domain-containing protein</fullName>
    </recommendedName>
</protein>
<feature type="region of interest" description="Disordered" evidence="2">
    <location>
        <begin position="325"/>
        <end position="374"/>
    </location>
</feature>
<evidence type="ECO:0000313" key="4">
    <source>
        <dbReference type="EMBL" id="KAF2753959.1"/>
    </source>
</evidence>
<keyword evidence="5" id="KW-1185">Reference proteome</keyword>
<gene>
    <name evidence="4" type="ORF">EJ05DRAFT_504556</name>
</gene>
<proteinExistence type="predicted"/>
<evidence type="ECO:0000313" key="5">
    <source>
        <dbReference type="Proteomes" id="UP000799437"/>
    </source>
</evidence>
<accession>A0A6A6VVR8</accession>
<feature type="compositionally biased region" description="Low complexity" evidence="2">
    <location>
        <begin position="451"/>
        <end position="476"/>
    </location>
</feature>
<dbReference type="Proteomes" id="UP000799437">
    <property type="component" value="Unassembled WGS sequence"/>
</dbReference>
<dbReference type="EMBL" id="ML996582">
    <property type="protein sequence ID" value="KAF2753959.1"/>
    <property type="molecule type" value="Genomic_DNA"/>
</dbReference>
<evidence type="ECO:0000256" key="2">
    <source>
        <dbReference type="SAM" id="MobiDB-lite"/>
    </source>
</evidence>
<feature type="domain" description="DUF4048" evidence="3">
    <location>
        <begin position="229"/>
        <end position="438"/>
    </location>
</feature>
<dbReference type="GeneID" id="54488641"/>